<dbReference type="Pfam" id="PF00458">
    <property type="entry name" value="WHEP-TRS"/>
    <property type="match status" value="1"/>
</dbReference>
<comment type="subunit">
    <text evidence="3">Homodimer.</text>
</comment>
<dbReference type="InterPro" id="IPR004154">
    <property type="entry name" value="Anticodon-bd"/>
</dbReference>
<evidence type="ECO:0000256" key="4">
    <source>
        <dbReference type="ARBA" id="ARBA00012829"/>
    </source>
</evidence>
<dbReference type="GO" id="GO:0070150">
    <property type="term" value="P:mitochondrial glycyl-tRNA aminoacylation"/>
    <property type="evidence" value="ECO:0007669"/>
    <property type="project" value="TreeGrafter"/>
</dbReference>
<dbReference type="InterPro" id="IPR006195">
    <property type="entry name" value="aa-tRNA-synth_II"/>
</dbReference>
<dbReference type="EMBL" id="MBAD02002325">
    <property type="protein sequence ID" value="RLN48309.1"/>
    <property type="molecule type" value="Genomic_DNA"/>
</dbReference>
<evidence type="ECO:0000256" key="1">
    <source>
        <dbReference type="ARBA" id="ARBA00004496"/>
    </source>
</evidence>
<gene>
    <name evidence="15" type="ORF">BBJ29_001518</name>
    <name evidence="16" type="ORF">BBP00_00002376</name>
</gene>
<evidence type="ECO:0000256" key="5">
    <source>
        <dbReference type="ARBA" id="ARBA00022490"/>
    </source>
</evidence>
<dbReference type="PANTHER" id="PTHR10745:SF0">
    <property type="entry name" value="GLYCINE--TRNA LIGASE"/>
    <property type="match status" value="1"/>
</dbReference>
<dbReference type="FunFam" id="3.40.50.800:FF:000004">
    <property type="entry name" value="Glycine--tRNA ligase 2"/>
    <property type="match status" value="1"/>
</dbReference>
<name>A0A3F2RZ24_9STRA</name>
<dbReference type="Pfam" id="PF03129">
    <property type="entry name" value="HGTP_anticodon"/>
    <property type="match status" value="1"/>
</dbReference>
<dbReference type="EMBL" id="MBDO02000040">
    <property type="protein sequence ID" value="RLN66188.1"/>
    <property type="molecule type" value="Genomic_DNA"/>
</dbReference>
<evidence type="ECO:0000256" key="7">
    <source>
        <dbReference type="ARBA" id="ARBA00022679"/>
    </source>
</evidence>
<accession>A0A3F2RZ24</accession>
<evidence type="ECO:0000256" key="6">
    <source>
        <dbReference type="ARBA" id="ARBA00022598"/>
    </source>
</evidence>
<evidence type="ECO:0000256" key="8">
    <source>
        <dbReference type="ARBA" id="ARBA00022741"/>
    </source>
</evidence>
<evidence type="ECO:0000259" key="14">
    <source>
        <dbReference type="PROSITE" id="PS51185"/>
    </source>
</evidence>
<dbReference type="SUPFAM" id="SSF52954">
    <property type="entry name" value="Class II aaRS ABD-related"/>
    <property type="match status" value="1"/>
</dbReference>
<dbReference type="FunFam" id="3.30.40.230:FF:000001">
    <property type="entry name" value="Glycine--tRNA ligase"/>
    <property type="match status" value="1"/>
</dbReference>
<dbReference type="PANTHER" id="PTHR10745">
    <property type="entry name" value="GLYCYL-TRNA SYNTHETASE/DNA POLYMERASE SUBUNIT GAMMA-2"/>
    <property type="match status" value="1"/>
</dbReference>
<comment type="similarity">
    <text evidence="2">Belongs to the class-II aminoacyl-tRNA synthetase family.</text>
</comment>
<keyword evidence="7" id="KW-0808">Transferase</keyword>
<dbReference type="Gene3D" id="1.10.287.10">
    <property type="entry name" value="S15/NS1, RNA-binding"/>
    <property type="match status" value="1"/>
</dbReference>
<evidence type="ECO:0000313" key="15">
    <source>
        <dbReference type="EMBL" id="RLN48309.1"/>
    </source>
</evidence>
<dbReference type="Proteomes" id="UP000284657">
    <property type="component" value="Unassembled WGS sequence"/>
</dbReference>
<dbReference type="InterPro" id="IPR027031">
    <property type="entry name" value="Gly-tRNA_synthase/POLG2"/>
</dbReference>
<dbReference type="NCBIfam" id="NF003211">
    <property type="entry name" value="PRK04173.1"/>
    <property type="match status" value="1"/>
</dbReference>
<feature type="domain" description="WHEP-TRS" evidence="14">
    <location>
        <begin position="6"/>
        <end position="62"/>
    </location>
</feature>
<evidence type="ECO:0000256" key="10">
    <source>
        <dbReference type="ARBA" id="ARBA00022917"/>
    </source>
</evidence>
<dbReference type="PROSITE" id="PS51185">
    <property type="entry name" value="WHEP_TRS_2"/>
    <property type="match status" value="1"/>
</dbReference>
<keyword evidence="9" id="KW-0067">ATP-binding</keyword>
<dbReference type="AlphaFoldDB" id="A0A3F2RZ24"/>
<evidence type="ECO:0000256" key="2">
    <source>
        <dbReference type="ARBA" id="ARBA00008226"/>
    </source>
</evidence>
<dbReference type="OrthoDB" id="57698at2759"/>
<dbReference type="Gene3D" id="3.40.50.800">
    <property type="entry name" value="Anticodon-binding domain"/>
    <property type="match status" value="1"/>
</dbReference>
<dbReference type="GO" id="GO:0005739">
    <property type="term" value="C:mitochondrion"/>
    <property type="evidence" value="ECO:0007669"/>
    <property type="project" value="TreeGrafter"/>
</dbReference>
<feature type="domain" description="Aminoacyl-transfer RNA synthetases class-II family profile" evidence="13">
    <location>
        <begin position="242"/>
        <end position="560"/>
    </location>
</feature>
<proteinExistence type="inferred from homology"/>
<dbReference type="CDD" id="cd01200">
    <property type="entry name" value="WHEPGMRS_RNA"/>
    <property type="match status" value="1"/>
</dbReference>
<dbReference type="InterPro" id="IPR033731">
    <property type="entry name" value="GlyRS-like_core"/>
</dbReference>
<evidence type="ECO:0000256" key="9">
    <source>
        <dbReference type="ARBA" id="ARBA00022840"/>
    </source>
</evidence>
<dbReference type="CDD" id="cd00774">
    <property type="entry name" value="GlyRS-like_core"/>
    <property type="match status" value="1"/>
</dbReference>
<dbReference type="SMART" id="SM00991">
    <property type="entry name" value="WHEP-TRS"/>
    <property type="match status" value="1"/>
</dbReference>
<dbReference type="NCBIfam" id="TIGR00389">
    <property type="entry name" value="glyS_dimeric"/>
    <property type="match status" value="1"/>
</dbReference>
<dbReference type="InterPro" id="IPR000738">
    <property type="entry name" value="WHEP-TRS_dom"/>
</dbReference>
<keyword evidence="8" id="KW-0547">Nucleotide-binding</keyword>
<dbReference type="GO" id="GO:0005524">
    <property type="term" value="F:ATP binding"/>
    <property type="evidence" value="ECO:0007669"/>
    <property type="project" value="UniProtKB-KW"/>
</dbReference>
<evidence type="ECO:0000313" key="16">
    <source>
        <dbReference type="EMBL" id="RLN66188.1"/>
    </source>
</evidence>
<dbReference type="Proteomes" id="UP000277300">
    <property type="component" value="Unassembled WGS sequence"/>
</dbReference>
<dbReference type="Pfam" id="PF00587">
    <property type="entry name" value="tRNA-synt_2b"/>
    <property type="match status" value="1"/>
</dbReference>
<protein>
    <recommendedName>
        <fullName evidence="4">glycine--tRNA ligase</fullName>
        <ecNumber evidence="4">6.1.1.14</ecNumber>
    </recommendedName>
    <alternativeName>
        <fullName evidence="12">Diadenosine tetraphosphate synthetase</fullName>
    </alternativeName>
</protein>
<sequence>MPSPVDLDALRASVTRQGAQVREMKQKGVAADTIKAAVDELKRLKLDLETQTALQGPALDSLSKSDKKAMDDLLLRKMFVVPSFEIYGGVGGFYDFGPPACALKSNLLQFWRRHFVFADKLLEVECTNLMPEVVLKTSGHVDRFTDLMVKCTKSGECYRADKLLEDHVENFLDKHQDLSQEEREKHELHATMAESYSPEEIHAVFQEYAIKAPGTGADLSFPIPFNLMFKCAIGPEGGLVGYLRPETAQGIFLNFRRLLEYNAGKVPFGCAQIGSAFRNEISPRAGLLRVREFQQAEIEFFVNPKDKSHAKFSRVKDLELPLLTKTNQLTHGKSVKMTCGAAVEEGIIANESLAYYLARTYKFCETIGIDLERLRFRQHLNTEMAHYATDCWDLEIKLSSGWVECAGHADRSCYDLSVHAKKSKVEMVGTHKFDKPEKRQIVEIKPNKGKMGRTFKADVATILEALEALKADVPRAQAFEDELATKGEATLGPLCDGKQFVLQRDMVALKVVEKMVSEEKFVPSVIEPSFGIGRLLTAVFEHNFSTREGDEKRGVMSFSPLIAPIKVSVLPLSNNPAFEPFSEELEHVFVEEGLECKVDTSSVAIGRKYARADELGIPFGVTIDFDTAKDRVVTLRERDSTAQVRIPMDVIGAEVSKLVKGTATWAQMLERYPKVAASAEDDWMAMTLDPNTSNVWRPAQGGAVSFASRLDSDFDYVCTTVAEMAAL</sequence>
<dbReference type="GO" id="GO:0004820">
    <property type="term" value="F:glycine-tRNA ligase activity"/>
    <property type="evidence" value="ECO:0007669"/>
    <property type="project" value="UniProtKB-EC"/>
</dbReference>
<dbReference type="SUPFAM" id="SSF55681">
    <property type="entry name" value="Class II aaRS and biotin synthetases"/>
    <property type="match status" value="1"/>
</dbReference>
<dbReference type="CDD" id="cd00858">
    <property type="entry name" value="GlyRS_anticodon"/>
    <property type="match status" value="1"/>
</dbReference>
<dbReference type="FunFam" id="3.30.720.200:FF:000001">
    <property type="entry name" value="Glycine--tRNA ligase 2"/>
    <property type="match status" value="1"/>
</dbReference>
<evidence type="ECO:0000313" key="17">
    <source>
        <dbReference type="Proteomes" id="UP000277300"/>
    </source>
</evidence>
<dbReference type="InterPro" id="IPR002315">
    <property type="entry name" value="tRNA-synt_gly"/>
</dbReference>
<dbReference type="InterPro" id="IPR009068">
    <property type="entry name" value="uS15_NS1_RNA-bd_sf"/>
</dbReference>
<dbReference type="FunFam" id="3.30.930.10:FF:000010">
    <property type="entry name" value="Glycyl-tRNA synthetase 1"/>
    <property type="match status" value="1"/>
</dbReference>
<keyword evidence="10" id="KW-0648">Protein biosynthesis</keyword>
<evidence type="ECO:0000256" key="3">
    <source>
        <dbReference type="ARBA" id="ARBA00011738"/>
    </source>
</evidence>
<comment type="caution">
    <text evidence="16">The sequence shown here is derived from an EMBL/GenBank/DDBJ whole genome shotgun (WGS) entry which is preliminary data.</text>
</comment>
<comment type="subcellular location">
    <subcellularLocation>
        <location evidence="1">Cytoplasm</location>
    </subcellularLocation>
</comment>
<dbReference type="FunFam" id="1.10.287.10:FF:000025">
    <property type="entry name" value="Glycine-tRNA ligase"/>
    <property type="match status" value="1"/>
</dbReference>
<dbReference type="InterPro" id="IPR036621">
    <property type="entry name" value="Anticodon-bd_dom_sf"/>
</dbReference>
<dbReference type="EC" id="6.1.1.14" evidence="4"/>
<evidence type="ECO:0000256" key="12">
    <source>
        <dbReference type="ARBA" id="ARBA00030057"/>
    </source>
</evidence>
<dbReference type="GO" id="GO:0016740">
    <property type="term" value="F:transferase activity"/>
    <property type="evidence" value="ECO:0007669"/>
    <property type="project" value="UniProtKB-KW"/>
</dbReference>
<keyword evidence="5" id="KW-0963">Cytoplasm</keyword>
<dbReference type="InterPro" id="IPR045864">
    <property type="entry name" value="aa-tRNA-synth_II/BPL/LPL"/>
</dbReference>
<dbReference type="Gene3D" id="3.30.40.230">
    <property type="match status" value="1"/>
</dbReference>
<dbReference type="InterPro" id="IPR002314">
    <property type="entry name" value="aa-tRNA-synt_IIb"/>
</dbReference>
<dbReference type="PRINTS" id="PR01043">
    <property type="entry name" value="TRNASYNTHGLY"/>
</dbReference>
<dbReference type="Gene3D" id="3.30.930.10">
    <property type="entry name" value="Bira Bifunctional Protein, Domain 2"/>
    <property type="match status" value="1"/>
</dbReference>
<dbReference type="SUPFAM" id="SSF47060">
    <property type="entry name" value="S15/NS1 RNA-binding domain"/>
    <property type="match status" value="1"/>
</dbReference>
<evidence type="ECO:0000313" key="18">
    <source>
        <dbReference type="Proteomes" id="UP000284657"/>
    </source>
</evidence>
<evidence type="ECO:0000259" key="13">
    <source>
        <dbReference type="PROSITE" id="PS50862"/>
    </source>
</evidence>
<keyword evidence="11" id="KW-0030">Aminoacyl-tRNA synthetase</keyword>
<keyword evidence="6" id="KW-0436">Ligase</keyword>
<dbReference type="PROSITE" id="PS50862">
    <property type="entry name" value="AA_TRNA_LIGASE_II"/>
    <property type="match status" value="1"/>
</dbReference>
<organism evidence="16 17">
    <name type="scientific">Phytophthora kernoviae</name>
    <dbReference type="NCBI Taxonomy" id="325452"/>
    <lineage>
        <taxon>Eukaryota</taxon>
        <taxon>Sar</taxon>
        <taxon>Stramenopiles</taxon>
        <taxon>Oomycota</taxon>
        <taxon>Peronosporomycetes</taxon>
        <taxon>Peronosporales</taxon>
        <taxon>Peronosporaceae</taxon>
        <taxon>Phytophthora</taxon>
    </lineage>
</organism>
<dbReference type="Gene3D" id="3.30.720.200">
    <property type="match status" value="1"/>
</dbReference>
<evidence type="ECO:0000256" key="11">
    <source>
        <dbReference type="ARBA" id="ARBA00023146"/>
    </source>
</evidence>
<reference evidence="17 18" key="1">
    <citation type="submission" date="2018-07" db="EMBL/GenBank/DDBJ databases">
        <title>Genome sequencing of oomycete isolates from Chile give support for New Zealand origin for Phytophthora kernoviae and make available the first Nothophytophthora sp. genome.</title>
        <authorList>
            <person name="Studholme D.J."/>
            <person name="Sanfuentes E."/>
            <person name="Panda P."/>
            <person name="Hill R."/>
            <person name="Sambles C."/>
            <person name="Grant M."/>
            <person name="Williams N.M."/>
            <person name="Mcdougal R.L."/>
        </authorList>
    </citation>
    <scope>NUCLEOTIDE SEQUENCE [LARGE SCALE GENOMIC DNA]</scope>
    <source>
        <strain evidence="16">Chile6</strain>
        <strain evidence="15">Chile7</strain>
    </source>
</reference>